<evidence type="ECO:0000313" key="2">
    <source>
        <dbReference type="EMBL" id="GEU53566.1"/>
    </source>
</evidence>
<dbReference type="AlphaFoldDB" id="A0A6L2KWC5"/>
<comment type="caution">
    <text evidence="2">The sequence shown here is derived from an EMBL/GenBank/DDBJ whole genome shotgun (WGS) entry which is preliminary data.</text>
</comment>
<sequence length="720" mass="79298">MSTMRDIKSKLTRKALDALCTKYHIPACVYLTLPGPDENILQSPDGQIEMDLYAFVCHSDPTKVRIRERDLAEREVELLKMTEGRTVSLDPLATTASRGSGDSIDKLFDEEDDAGQEHSVKKDDDVLDETIARDVSDVAIEKAKKKQKRKVTGDASGSTHPPKKLSDDYQFALPNTSGKSLATLCGLVPDSSGIPSGVTEPLIAAFVAPMPNVGPTDSVSGLSLRTCPPNMRYIVSSDDSHHSGSYSEATSFVRYLVADASIMTVIVTTTVVTDVFAILGSKARVESKNLENIGDSASAGGANADAASISKLNKPSPSSDSFYTSQSLDTETMHRVYVPRWKVTNDSVLEDAYVYRDLTDRLASPALFAQLQVRMRAEHTLEKNGELEDKCAKQAALLSERDTEIVHPKSILSLKEVEAAEAIRLYGQLTTMKDVDAAKDNELKDLKEKNFTLEGERCYLSRDELNSQAASLESKRDGLINQMSLLEYAFKLFSARIEATRDEQENVLRNRVAELDAQLLEMAAHLDKEFYPRFLTAISEWRWILTHGLKLVILKCLQSPEYCHALGTAIGCTVNKGIQDGPRARVDHGKAERDLSVIEAYDPFAKAKYVEAVNALGVVDFSLLSELKYKKDASIVDLMDSLRLDGPLAEIPIAEDLQPSPEQIRLLVDRPKDNVVLGETSLSFSLQVVHSQVQRVKGEIIEKRLSLTDVMAPLADPLSS</sequence>
<evidence type="ECO:0008006" key="3">
    <source>
        <dbReference type="Google" id="ProtNLM"/>
    </source>
</evidence>
<evidence type="ECO:0000256" key="1">
    <source>
        <dbReference type="SAM" id="MobiDB-lite"/>
    </source>
</evidence>
<dbReference type="EMBL" id="BKCJ010003193">
    <property type="protein sequence ID" value="GEU53566.1"/>
    <property type="molecule type" value="Genomic_DNA"/>
</dbReference>
<feature type="region of interest" description="Disordered" evidence="1">
    <location>
        <begin position="142"/>
        <end position="166"/>
    </location>
</feature>
<proteinExistence type="predicted"/>
<name>A0A6L2KWC5_TANCI</name>
<organism evidence="2">
    <name type="scientific">Tanacetum cinerariifolium</name>
    <name type="common">Dalmatian daisy</name>
    <name type="synonym">Chrysanthemum cinerariifolium</name>
    <dbReference type="NCBI Taxonomy" id="118510"/>
    <lineage>
        <taxon>Eukaryota</taxon>
        <taxon>Viridiplantae</taxon>
        <taxon>Streptophyta</taxon>
        <taxon>Embryophyta</taxon>
        <taxon>Tracheophyta</taxon>
        <taxon>Spermatophyta</taxon>
        <taxon>Magnoliopsida</taxon>
        <taxon>eudicotyledons</taxon>
        <taxon>Gunneridae</taxon>
        <taxon>Pentapetalae</taxon>
        <taxon>asterids</taxon>
        <taxon>campanulids</taxon>
        <taxon>Asterales</taxon>
        <taxon>Asteraceae</taxon>
        <taxon>Asteroideae</taxon>
        <taxon>Anthemideae</taxon>
        <taxon>Anthemidinae</taxon>
        <taxon>Tanacetum</taxon>
    </lineage>
</organism>
<accession>A0A6L2KWC5</accession>
<gene>
    <name evidence="2" type="ORF">Tci_025544</name>
</gene>
<reference evidence="2" key="1">
    <citation type="journal article" date="2019" name="Sci. Rep.">
        <title>Draft genome of Tanacetum cinerariifolium, the natural source of mosquito coil.</title>
        <authorList>
            <person name="Yamashiro T."/>
            <person name="Shiraishi A."/>
            <person name="Satake H."/>
            <person name="Nakayama K."/>
        </authorList>
    </citation>
    <scope>NUCLEOTIDE SEQUENCE</scope>
</reference>
<protein>
    <recommendedName>
        <fullName evidence="3">Transposase (Putative), gypsy type</fullName>
    </recommendedName>
</protein>